<evidence type="ECO:0000256" key="1">
    <source>
        <dbReference type="SAM" id="MobiDB-lite"/>
    </source>
</evidence>
<keyword evidence="2" id="KW-0969">Cilium</keyword>
<evidence type="ECO:0000313" key="3">
    <source>
        <dbReference type="Proteomes" id="UP001597402"/>
    </source>
</evidence>
<dbReference type="RefSeq" id="WP_376874848.1">
    <property type="nucleotide sequence ID" value="NZ_JBHUHP010000009.1"/>
</dbReference>
<sequence>MSDCASSSNAIAPTSTATDNRTRVRQPLVFGGIPEGDGWSLAPITPRDRVHFRVDHELPLEKFRSELPDGVTVSYDQGDGLYRVDGACGSAAVLADWIRAWAGRHGSTTIGLRAETGVRRRAPRDLPAEYLNDLCRHYGPVSLKRLQRNMSTIRLHLPDPDDLGQQVYEWVLKAVSQYDETKGVPFGAFLATQLSKWVHDLGRNAHGRTAADTEHKQQKAIAAFIAEHQRRPSEKELAAFMGQSVATLRRNSQTVATLNGLRNLQSLDGGPDASEILLPDSSEAPDEIMGEAEQTLLSHALTAACAPDPTARKDQRAGQPNVLGWATWYLTTWGGQTKTQLSQDLNTSVRNMNVYADRVEQALKTRLAELVD</sequence>
<keyword evidence="2" id="KW-0966">Cell projection</keyword>
<gene>
    <name evidence="2" type="ORF">ACFSHS_10255</name>
</gene>
<dbReference type="Gene3D" id="1.20.140.160">
    <property type="match status" value="1"/>
</dbReference>
<proteinExistence type="predicted"/>
<protein>
    <submittedName>
        <fullName evidence="2">Flagellar biosynthesis protein FliA</fullName>
    </submittedName>
</protein>
<keyword evidence="2" id="KW-0282">Flagellum</keyword>
<organism evidence="2 3">
    <name type="scientific">Blastococcus deserti</name>
    <dbReference type="NCBI Taxonomy" id="2259033"/>
    <lineage>
        <taxon>Bacteria</taxon>
        <taxon>Bacillati</taxon>
        <taxon>Actinomycetota</taxon>
        <taxon>Actinomycetes</taxon>
        <taxon>Geodermatophilales</taxon>
        <taxon>Geodermatophilaceae</taxon>
        <taxon>Blastococcus</taxon>
    </lineage>
</organism>
<accession>A0ABW4X962</accession>
<evidence type="ECO:0000313" key="2">
    <source>
        <dbReference type="EMBL" id="MFD2091950.1"/>
    </source>
</evidence>
<dbReference type="EMBL" id="JBHUHP010000009">
    <property type="protein sequence ID" value="MFD2091950.1"/>
    <property type="molecule type" value="Genomic_DNA"/>
</dbReference>
<dbReference type="Proteomes" id="UP001597402">
    <property type="component" value="Unassembled WGS sequence"/>
</dbReference>
<comment type="caution">
    <text evidence="2">The sequence shown here is derived from an EMBL/GenBank/DDBJ whole genome shotgun (WGS) entry which is preliminary data.</text>
</comment>
<feature type="region of interest" description="Disordered" evidence="1">
    <location>
        <begin position="1"/>
        <end position="22"/>
    </location>
</feature>
<name>A0ABW4X962_9ACTN</name>
<feature type="compositionally biased region" description="Polar residues" evidence="1">
    <location>
        <begin position="1"/>
        <end position="19"/>
    </location>
</feature>
<reference evidence="3" key="1">
    <citation type="journal article" date="2019" name="Int. J. Syst. Evol. Microbiol.">
        <title>The Global Catalogue of Microorganisms (GCM) 10K type strain sequencing project: providing services to taxonomists for standard genome sequencing and annotation.</title>
        <authorList>
            <consortium name="The Broad Institute Genomics Platform"/>
            <consortium name="The Broad Institute Genome Sequencing Center for Infectious Disease"/>
            <person name="Wu L."/>
            <person name="Ma J."/>
        </authorList>
    </citation>
    <scope>NUCLEOTIDE SEQUENCE [LARGE SCALE GENOMIC DNA]</scope>
    <source>
        <strain evidence="3">JCM 3338</strain>
    </source>
</reference>
<keyword evidence="3" id="KW-1185">Reference proteome</keyword>